<comment type="caution">
    <text evidence="1">The sequence shown here is derived from an EMBL/GenBank/DDBJ whole genome shotgun (WGS) entry which is preliminary data.</text>
</comment>
<evidence type="ECO:0000313" key="2">
    <source>
        <dbReference type="Proteomes" id="UP001458880"/>
    </source>
</evidence>
<sequence>MLKINEDKEFLCLQRQPGRPGCILGVDIKSYGIERRRAEREDRTRKVQVADQYGNFIEENEMRHYQVVLKNVFVGTICFFRERDASLSSGSEDVDIVEEIEMVSKTDSTMLERSPIPATSTAKRTRRLPMEFLQTDPGLWKDDVNCKMGQEILSKLQVVNDTAEREVKVMEEFN</sequence>
<gene>
    <name evidence="1" type="ORF">QE152_g35270</name>
</gene>
<accession>A0AAW1IG32</accession>
<dbReference type="AlphaFoldDB" id="A0AAW1IG32"/>
<organism evidence="1 2">
    <name type="scientific">Popillia japonica</name>
    <name type="common">Japanese beetle</name>
    <dbReference type="NCBI Taxonomy" id="7064"/>
    <lineage>
        <taxon>Eukaryota</taxon>
        <taxon>Metazoa</taxon>
        <taxon>Ecdysozoa</taxon>
        <taxon>Arthropoda</taxon>
        <taxon>Hexapoda</taxon>
        <taxon>Insecta</taxon>
        <taxon>Pterygota</taxon>
        <taxon>Neoptera</taxon>
        <taxon>Endopterygota</taxon>
        <taxon>Coleoptera</taxon>
        <taxon>Polyphaga</taxon>
        <taxon>Scarabaeiformia</taxon>
        <taxon>Scarabaeidae</taxon>
        <taxon>Rutelinae</taxon>
        <taxon>Popillia</taxon>
    </lineage>
</organism>
<proteinExistence type="predicted"/>
<reference evidence="1 2" key="1">
    <citation type="journal article" date="2024" name="BMC Genomics">
        <title>De novo assembly and annotation of Popillia japonica's genome with initial clues to its potential as an invasive pest.</title>
        <authorList>
            <person name="Cucini C."/>
            <person name="Boschi S."/>
            <person name="Funari R."/>
            <person name="Cardaioli E."/>
            <person name="Iannotti N."/>
            <person name="Marturano G."/>
            <person name="Paoli F."/>
            <person name="Bruttini M."/>
            <person name="Carapelli A."/>
            <person name="Frati F."/>
            <person name="Nardi F."/>
        </authorList>
    </citation>
    <scope>NUCLEOTIDE SEQUENCE [LARGE SCALE GENOMIC DNA]</scope>
    <source>
        <strain evidence="1">DMR45628</strain>
    </source>
</reference>
<dbReference type="Proteomes" id="UP001458880">
    <property type="component" value="Unassembled WGS sequence"/>
</dbReference>
<name>A0AAW1IG32_POPJA</name>
<keyword evidence="2" id="KW-1185">Reference proteome</keyword>
<protein>
    <submittedName>
        <fullName evidence="1">Uncharacterized protein</fullName>
    </submittedName>
</protein>
<dbReference type="EMBL" id="JASPKY010000588">
    <property type="protein sequence ID" value="KAK9688536.1"/>
    <property type="molecule type" value="Genomic_DNA"/>
</dbReference>
<evidence type="ECO:0000313" key="1">
    <source>
        <dbReference type="EMBL" id="KAK9688536.1"/>
    </source>
</evidence>